<keyword evidence="3 5" id="KW-1133">Transmembrane helix</keyword>
<evidence type="ECO:0000313" key="8">
    <source>
        <dbReference type="Proteomes" id="UP001500713"/>
    </source>
</evidence>
<keyword evidence="4 5" id="KW-0472">Membrane</keyword>
<reference evidence="7 8" key="1">
    <citation type="journal article" date="2019" name="Int. J. Syst. Evol. Microbiol.">
        <title>The Global Catalogue of Microorganisms (GCM) 10K type strain sequencing project: providing services to taxonomists for standard genome sequencing and annotation.</title>
        <authorList>
            <consortium name="The Broad Institute Genomics Platform"/>
            <consortium name="The Broad Institute Genome Sequencing Center for Infectious Disease"/>
            <person name="Wu L."/>
            <person name="Ma J."/>
        </authorList>
    </citation>
    <scope>NUCLEOTIDE SEQUENCE [LARGE SCALE GENOMIC DNA]</scope>
    <source>
        <strain evidence="7 8">JCM 14162</strain>
    </source>
</reference>
<feature type="transmembrane region" description="Helical" evidence="5">
    <location>
        <begin position="74"/>
        <end position="92"/>
    </location>
</feature>
<dbReference type="Pfam" id="PF07298">
    <property type="entry name" value="NnrU"/>
    <property type="match status" value="1"/>
</dbReference>
<comment type="subcellular location">
    <subcellularLocation>
        <location evidence="1">Membrane</location>
        <topology evidence="1">Multi-pass membrane protein</topology>
    </subcellularLocation>
</comment>
<feature type="transmembrane region" description="Helical" evidence="5">
    <location>
        <begin position="35"/>
        <end position="54"/>
    </location>
</feature>
<dbReference type="EMBL" id="BAAAEM010000003">
    <property type="protein sequence ID" value="GAA0485134.1"/>
    <property type="molecule type" value="Genomic_DNA"/>
</dbReference>
<feature type="transmembrane region" description="Helical" evidence="5">
    <location>
        <begin position="124"/>
        <end position="141"/>
    </location>
</feature>
<evidence type="ECO:0000256" key="1">
    <source>
        <dbReference type="ARBA" id="ARBA00004141"/>
    </source>
</evidence>
<keyword evidence="8" id="KW-1185">Reference proteome</keyword>
<dbReference type="Proteomes" id="UP001500713">
    <property type="component" value="Unassembled WGS sequence"/>
</dbReference>
<sequence length="195" mass="21100">MGALIAGVLLWSIVHLVKSVAPGLRTNIRAKIGEGPHQGLVAVLIITAIALMVYGWRTAQYEFVYDPPTWGRHLNMLLMVFAIFLFGAAQGKSQIKQFIRHPMLTGMLIWAAGHLLANGDSRSVVLFGGLGLWALISIFTVSRNEGAWVKPTETATVGREILGFVIALVLYAILFGMHRFYAGVALAGPNAPGFS</sequence>
<comment type="caution">
    <text evidence="7">The sequence shown here is derived from an EMBL/GenBank/DDBJ whole genome shotgun (WGS) entry which is preliminary data.</text>
</comment>
<dbReference type="RefSeq" id="WP_229955420.1">
    <property type="nucleotide sequence ID" value="NZ_BAAAEM010000003.1"/>
</dbReference>
<dbReference type="InterPro" id="IPR009915">
    <property type="entry name" value="NnrU_dom"/>
</dbReference>
<feature type="transmembrane region" description="Helical" evidence="5">
    <location>
        <begin position="161"/>
        <end position="181"/>
    </location>
</feature>
<evidence type="ECO:0000259" key="6">
    <source>
        <dbReference type="Pfam" id="PF07298"/>
    </source>
</evidence>
<evidence type="ECO:0000256" key="2">
    <source>
        <dbReference type="ARBA" id="ARBA00022692"/>
    </source>
</evidence>
<keyword evidence="2 5" id="KW-0812">Transmembrane</keyword>
<feature type="domain" description="NnrU" evidence="6">
    <location>
        <begin position="4"/>
        <end position="184"/>
    </location>
</feature>
<evidence type="ECO:0000256" key="3">
    <source>
        <dbReference type="ARBA" id="ARBA00022989"/>
    </source>
</evidence>
<protein>
    <submittedName>
        <fullName evidence="7">NnrU family protein</fullName>
    </submittedName>
</protein>
<accession>A0ABN1AWB0</accession>
<evidence type="ECO:0000256" key="4">
    <source>
        <dbReference type="ARBA" id="ARBA00023136"/>
    </source>
</evidence>
<gene>
    <name evidence="7" type="ORF">GCM10009096_29770</name>
</gene>
<feature type="transmembrane region" description="Helical" evidence="5">
    <location>
        <begin position="98"/>
        <end position="117"/>
    </location>
</feature>
<evidence type="ECO:0000313" key="7">
    <source>
        <dbReference type="EMBL" id="GAA0485134.1"/>
    </source>
</evidence>
<evidence type="ECO:0000256" key="5">
    <source>
        <dbReference type="SAM" id="Phobius"/>
    </source>
</evidence>
<proteinExistence type="predicted"/>
<organism evidence="7 8">
    <name type="scientific">Parasphingorhabdus litoris</name>
    <dbReference type="NCBI Taxonomy" id="394733"/>
    <lineage>
        <taxon>Bacteria</taxon>
        <taxon>Pseudomonadati</taxon>
        <taxon>Pseudomonadota</taxon>
        <taxon>Alphaproteobacteria</taxon>
        <taxon>Sphingomonadales</taxon>
        <taxon>Sphingomonadaceae</taxon>
        <taxon>Parasphingorhabdus</taxon>
    </lineage>
</organism>
<name>A0ABN1AWB0_9SPHN</name>